<dbReference type="AlphaFoldDB" id="A0AAD7XJJ8"/>
<sequence length="535" mass="57161">MARDEANAEYALLEEEEEEEGLRHEISAFLKLVWPVALTSIIEFVPSLVSVAVVGRFCDRNALDGAALGTMYFNIAALSIGLGLTTAMDTLAPQAVGAGKNKLLGVYVQRGGLVLGVLLVPIACAGTFAGSILRGLGQPPEVAHRAGEYVRWSLPSLPCFWAFELVRKVFHAFGIVRPLVWIGVASTLSHCVLAYALVATDWFVADLGFAGAAVARSCSMFVALASLCAYSAFSGLSEKWWPGVVPLSILTRDVATFLRLGGAGCAAICFEWWAFEMLALFAGLLPKRPDVYIGAHAVLFNLAALFYMGLSGCAAAASVRTGLALGAGDAPRAKRAVAVSLAFALFVGAANAVALFACRDVLPGLFARDNAIRHAAMIAMPALSVYQVFDAWNAVSGGVMRGAGRQETPAFIMLAAYYIFGIPAALVLAFARDYRLVGLWLGLTFGLVIASVMLGYGLLTLDWPTLVIEARERADAHARRISSDDDHADRLGRDTVVSTGVSLPDFDDDGDDHDNDLHHHNRKLDDFDEEDIAVC</sequence>
<feature type="transmembrane region" description="Helical" evidence="6">
    <location>
        <begin position="113"/>
        <end position="137"/>
    </location>
</feature>
<keyword evidence="8" id="KW-1185">Reference proteome</keyword>
<keyword evidence="4 6" id="KW-1133">Transmembrane helix</keyword>
<dbReference type="EMBL" id="JAQMWT010000323">
    <property type="protein sequence ID" value="KAJ8604687.1"/>
    <property type="molecule type" value="Genomic_DNA"/>
</dbReference>
<comment type="subcellular location">
    <subcellularLocation>
        <location evidence="1">Membrane</location>
        <topology evidence="1">Multi-pass membrane protein</topology>
    </subcellularLocation>
</comment>
<evidence type="ECO:0000313" key="8">
    <source>
        <dbReference type="Proteomes" id="UP001230188"/>
    </source>
</evidence>
<feature type="transmembrane region" description="Helical" evidence="6">
    <location>
        <begin position="437"/>
        <end position="459"/>
    </location>
</feature>
<gene>
    <name evidence="7" type="ORF">CTAYLR_006541</name>
</gene>
<feature type="transmembrane region" description="Helical" evidence="6">
    <location>
        <begin position="337"/>
        <end position="356"/>
    </location>
</feature>
<dbReference type="Proteomes" id="UP001230188">
    <property type="component" value="Unassembled WGS sequence"/>
</dbReference>
<feature type="transmembrane region" description="Helical" evidence="6">
    <location>
        <begin position="371"/>
        <end position="389"/>
    </location>
</feature>
<dbReference type="PANTHER" id="PTHR11206">
    <property type="entry name" value="MULTIDRUG RESISTANCE PROTEIN"/>
    <property type="match status" value="1"/>
</dbReference>
<dbReference type="GO" id="GO:0042910">
    <property type="term" value="F:xenobiotic transmembrane transporter activity"/>
    <property type="evidence" value="ECO:0007669"/>
    <property type="project" value="InterPro"/>
</dbReference>
<dbReference type="CDD" id="cd13132">
    <property type="entry name" value="MATE_eukaryotic"/>
    <property type="match status" value="1"/>
</dbReference>
<feature type="transmembrane region" description="Helical" evidence="6">
    <location>
        <begin position="32"/>
        <end position="52"/>
    </location>
</feature>
<evidence type="ECO:0000256" key="5">
    <source>
        <dbReference type="ARBA" id="ARBA00023136"/>
    </source>
</evidence>
<feature type="transmembrane region" description="Helical" evidence="6">
    <location>
        <begin position="410"/>
        <end position="431"/>
    </location>
</feature>
<keyword evidence="3 6" id="KW-0812">Transmembrane</keyword>
<evidence type="ECO:0000256" key="4">
    <source>
        <dbReference type="ARBA" id="ARBA00022989"/>
    </source>
</evidence>
<dbReference type="Pfam" id="PF01554">
    <property type="entry name" value="MatE"/>
    <property type="match status" value="2"/>
</dbReference>
<protein>
    <recommendedName>
        <fullName evidence="9">Multidrug and toxic compound extrusion protein</fullName>
    </recommendedName>
</protein>
<feature type="transmembrane region" description="Helical" evidence="6">
    <location>
        <begin position="254"/>
        <end position="275"/>
    </location>
</feature>
<comment type="similarity">
    <text evidence="2">Belongs to the multi antimicrobial extrusion (MATE) (TC 2.A.66.1) family.</text>
</comment>
<dbReference type="GO" id="GO:0015297">
    <property type="term" value="F:antiporter activity"/>
    <property type="evidence" value="ECO:0007669"/>
    <property type="project" value="InterPro"/>
</dbReference>
<name>A0AAD7XJJ8_9STRA</name>
<feature type="transmembrane region" description="Helical" evidence="6">
    <location>
        <begin position="295"/>
        <end position="317"/>
    </location>
</feature>
<evidence type="ECO:0000256" key="3">
    <source>
        <dbReference type="ARBA" id="ARBA00022692"/>
    </source>
</evidence>
<dbReference type="GO" id="GO:1990961">
    <property type="term" value="P:xenobiotic detoxification by transmembrane export across the plasma membrane"/>
    <property type="evidence" value="ECO:0007669"/>
    <property type="project" value="InterPro"/>
</dbReference>
<reference evidence="7" key="1">
    <citation type="submission" date="2023-01" db="EMBL/GenBank/DDBJ databases">
        <title>Metagenome sequencing of chrysophaentin producing Chrysophaeum taylorii.</title>
        <authorList>
            <person name="Davison J."/>
            <person name="Bewley C."/>
        </authorList>
    </citation>
    <scope>NUCLEOTIDE SEQUENCE</scope>
    <source>
        <strain evidence="7">NIES-1699</strain>
    </source>
</reference>
<keyword evidence="5 6" id="KW-0472">Membrane</keyword>
<organism evidence="7 8">
    <name type="scientific">Chrysophaeum taylorii</name>
    <dbReference type="NCBI Taxonomy" id="2483200"/>
    <lineage>
        <taxon>Eukaryota</taxon>
        <taxon>Sar</taxon>
        <taxon>Stramenopiles</taxon>
        <taxon>Ochrophyta</taxon>
        <taxon>Pelagophyceae</taxon>
        <taxon>Pelagomonadales</taxon>
        <taxon>Pelagomonadaceae</taxon>
        <taxon>Chrysophaeum</taxon>
    </lineage>
</organism>
<comment type="caution">
    <text evidence="7">The sequence shown here is derived from an EMBL/GenBank/DDBJ whole genome shotgun (WGS) entry which is preliminary data.</text>
</comment>
<evidence type="ECO:0000256" key="2">
    <source>
        <dbReference type="ARBA" id="ARBA00010199"/>
    </source>
</evidence>
<evidence type="ECO:0000256" key="6">
    <source>
        <dbReference type="SAM" id="Phobius"/>
    </source>
</evidence>
<feature type="transmembrane region" description="Helical" evidence="6">
    <location>
        <begin position="178"/>
        <end position="197"/>
    </location>
</feature>
<evidence type="ECO:0008006" key="9">
    <source>
        <dbReference type="Google" id="ProtNLM"/>
    </source>
</evidence>
<feature type="transmembrane region" description="Helical" evidence="6">
    <location>
        <begin position="72"/>
        <end position="92"/>
    </location>
</feature>
<dbReference type="InterPro" id="IPR045069">
    <property type="entry name" value="MATE_euk"/>
</dbReference>
<evidence type="ECO:0000256" key="1">
    <source>
        <dbReference type="ARBA" id="ARBA00004141"/>
    </source>
</evidence>
<proteinExistence type="inferred from homology"/>
<dbReference type="InterPro" id="IPR002528">
    <property type="entry name" value="MATE_fam"/>
</dbReference>
<evidence type="ECO:0000313" key="7">
    <source>
        <dbReference type="EMBL" id="KAJ8604687.1"/>
    </source>
</evidence>
<dbReference type="NCBIfam" id="TIGR00797">
    <property type="entry name" value="matE"/>
    <property type="match status" value="1"/>
</dbReference>
<dbReference type="GO" id="GO:0016020">
    <property type="term" value="C:membrane"/>
    <property type="evidence" value="ECO:0007669"/>
    <property type="project" value="UniProtKB-SubCell"/>
</dbReference>
<feature type="transmembrane region" description="Helical" evidence="6">
    <location>
        <begin position="209"/>
        <end position="233"/>
    </location>
</feature>
<accession>A0AAD7XJJ8</accession>